<name>A0ABV1EIB4_9FIRM</name>
<reference evidence="1 2" key="1">
    <citation type="submission" date="2024-04" db="EMBL/GenBank/DDBJ databases">
        <title>Human intestinal bacterial collection.</title>
        <authorList>
            <person name="Pauvert C."/>
            <person name="Hitch T.C.A."/>
            <person name="Clavel T."/>
        </authorList>
    </citation>
    <scope>NUCLEOTIDE SEQUENCE [LARGE SCALE GENOMIC DNA]</scope>
    <source>
        <strain evidence="1 2">CLA-AA-H141</strain>
    </source>
</reference>
<sequence>MNIIKKDILIVLGNGFSIDLVKHINKETDINLSNLFRNGDKVLWPANDEPGFLSQYHCPELWKLGARPNIEKGKAAKLIDDIITCANVSASSEHPSINSESTNVYIRAYHELVIYLKYLFIYYNKEITDDDLRKAIDTNWGWTNLFQNLNDNPDVQSVTIVTYNYDIFLERVLDLMGIKYQMVEFECKEQKFCIIKPHGSISFRSKKEYDKESFSIKYNRDSLGGSISDLVIDKEVDFNKISNINTMVPPSGESGRYKLVWSNVLRSKVIQCVEVLKEDDDVIFGGLSYCNVDRAEIDGIITALNADVNIKIVNPDTNNTFGAVISSVFEHYIHYIESSTLGGLYK</sequence>
<gene>
    <name evidence="1" type="ORF">AAAT04_02895</name>
</gene>
<organism evidence="1 2">
    <name type="scientific">Coprococcus ammoniilyticus</name>
    <dbReference type="NCBI Taxonomy" id="2981785"/>
    <lineage>
        <taxon>Bacteria</taxon>
        <taxon>Bacillati</taxon>
        <taxon>Bacillota</taxon>
        <taxon>Clostridia</taxon>
        <taxon>Lachnospirales</taxon>
        <taxon>Lachnospiraceae</taxon>
        <taxon>Coprococcus</taxon>
    </lineage>
</organism>
<comment type="caution">
    <text evidence="1">The sequence shown here is derived from an EMBL/GenBank/DDBJ whole genome shotgun (WGS) entry which is preliminary data.</text>
</comment>
<dbReference type="Pfam" id="PF13289">
    <property type="entry name" value="SIR2_2"/>
    <property type="match status" value="1"/>
</dbReference>
<proteinExistence type="predicted"/>
<protein>
    <submittedName>
        <fullName evidence="1">SIR2 family protein</fullName>
    </submittedName>
</protein>
<accession>A0ABV1EIB4</accession>
<dbReference type="RefSeq" id="WP_349115712.1">
    <property type="nucleotide sequence ID" value="NZ_JBBNFM010000001.1"/>
</dbReference>
<evidence type="ECO:0000313" key="1">
    <source>
        <dbReference type="EMBL" id="MEQ2452993.1"/>
    </source>
</evidence>
<dbReference type="Proteomes" id="UP001482186">
    <property type="component" value="Unassembled WGS sequence"/>
</dbReference>
<evidence type="ECO:0000313" key="2">
    <source>
        <dbReference type="Proteomes" id="UP001482186"/>
    </source>
</evidence>
<dbReference type="EMBL" id="JBBNFM010000001">
    <property type="protein sequence ID" value="MEQ2452993.1"/>
    <property type="molecule type" value="Genomic_DNA"/>
</dbReference>
<keyword evidence="2" id="KW-1185">Reference proteome</keyword>